<accession>A0A9P4L893</accession>
<dbReference type="Proteomes" id="UP000800039">
    <property type="component" value="Unassembled WGS sequence"/>
</dbReference>
<dbReference type="GeneID" id="63852142"/>
<name>A0A9P4L893_9PLEO</name>
<protein>
    <submittedName>
        <fullName evidence="2">Uncharacterized protein</fullName>
    </submittedName>
</protein>
<organism evidence="2 3">
    <name type="scientific">Cucurbitaria berberidis CBS 394.84</name>
    <dbReference type="NCBI Taxonomy" id="1168544"/>
    <lineage>
        <taxon>Eukaryota</taxon>
        <taxon>Fungi</taxon>
        <taxon>Dikarya</taxon>
        <taxon>Ascomycota</taxon>
        <taxon>Pezizomycotina</taxon>
        <taxon>Dothideomycetes</taxon>
        <taxon>Pleosporomycetidae</taxon>
        <taxon>Pleosporales</taxon>
        <taxon>Pleosporineae</taxon>
        <taxon>Cucurbitariaceae</taxon>
        <taxon>Cucurbitaria</taxon>
    </lineage>
</organism>
<gene>
    <name evidence="2" type="ORF">K460DRAFT_376544</name>
</gene>
<reference evidence="2" key="1">
    <citation type="submission" date="2020-01" db="EMBL/GenBank/DDBJ databases">
        <authorList>
            <consortium name="DOE Joint Genome Institute"/>
            <person name="Haridas S."/>
            <person name="Albert R."/>
            <person name="Binder M."/>
            <person name="Bloem J."/>
            <person name="Labutti K."/>
            <person name="Salamov A."/>
            <person name="Andreopoulos B."/>
            <person name="Baker S.E."/>
            <person name="Barry K."/>
            <person name="Bills G."/>
            <person name="Bluhm B.H."/>
            <person name="Cannon C."/>
            <person name="Castanera R."/>
            <person name="Culley D.E."/>
            <person name="Daum C."/>
            <person name="Ezra D."/>
            <person name="Gonzalez J.B."/>
            <person name="Henrissat B."/>
            <person name="Kuo A."/>
            <person name="Liang C."/>
            <person name="Lipzen A."/>
            <person name="Lutzoni F."/>
            <person name="Magnuson J."/>
            <person name="Mondo S."/>
            <person name="Nolan M."/>
            <person name="Ohm R."/>
            <person name="Pangilinan J."/>
            <person name="Park H.-J."/>
            <person name="Ramirez L."/>
            <person name="Alfaro M."/>
            <person name="Sun H."/>
            <person name="Tritt A."/>
            <person name="Yoshinaga Y."/>
            <person name="Zwiers L.-H."/>
            <person name="Turgeon B.G."/>
            <person name="Goodwin S.B."/>
            <person name="Spatafora J.W."/>
            <person name="Crous P.W."/>
            <person name="Grigoriev I.V."/>
        </authorList>
    </citation>
    <scope>NUCLEOTIDE SEQUENCE</scope>
    <source>
        <strain evidence="2">CBS 394.84</strain>
    </source>
</reference>
<dbReference type="RefSeq" id="XP_040787581.1">
    <property type="nucleotide sequence ID" value="XM_040934891.1"/>
</dbReference>
<evidence type="ECO:0000256" key="1">
    <source>
        <dbReference type="SAM" id="MobiDB-lite"/>
    </source>
</evidence>
<feature type="compositionally biased region" description="Acidic residues" evidence="1">
    <location>
        <begin position="309"/>
        <end position="323"/>
    </location>
</feature>
<comment type="caution">
    <text evidence="2">The sequence shown here is derived from an EMBL/GenBank/DDBJ whole genome shotgun (WGS) entry which is preliminary data.</text>
</comment>
<proteinExistence type="predicted"/>
<dbReference type="EMBL" id="ML976616">
    <property type="protein sequence ID" value="KAF1845018.1"/>
    <property type="molecule type" value="Genomic_DNA"/>
</dbReference>
<feature type="compositionally biased region" description="Basic and acidic residues" evidence="1">
    <location>
        <begin position="274"/>
        <end position="284"/>
    </location>
</feature>
<sequence>MSKRHASSPLVEEAAAKKQKVTDSADTNADAGVEGNEGTPNKAAKKTKNPPVKDAFLPWKPTVEVPQNNQFWGIKPLPGCARPHPDQPSARGSNGATNPPMWEDRKYRFKRGSRYVKYFGPIEPEDADNLPESLDQEELLFIQLIDMRPKSSKDPTPKRTPTVYAYDGGKPKDWNSMQAVKCLNDRRAQAIDRITVDAPWTRVEREYLASLLQEFPDASIWELAERHNERFMNQDFAFSTGFSFAGLSDGRTVESVSYEYKTYKSVYDQGKAPESTRFKNDNSRGGKAIRASKAMETAFGPSSKALEKEWDEQNDSAAQEDEEHAGVENENENNANDVVKKSPKKKGANAAKKAAPKKTPTKKTPTKKGTTKRKSKAIIIEPDSDDDDEPRGEPVVPMAHQPALNELDEELLELAGAYDQNEIRHGPPHSLSPEIPTDSRQSRSRSPSPRTGEESPVDPEVAQGVEQIVGQIVDEAVAYAEQQNVVQKAHIEEVQQIVEEKVTVETTVKEITSEETTLVQPQSQTETTAVAQSLVSSTIEQRTSIHAARRVQLDENYDDGDEEL</sequence>
<evidence type="ECO:0000313" key="2">
    <source>
        <dbReference type="EMBL" id="KAF1845018.1"/>
    </source>
</evidence>
<keyword evidence="3" id="KW-1185">Reference proteome</keyword>
<dbReference type="OrthoDB" id="3786150at2759"/>
<feature type="compositionally biased region" description="Basic and acidic residues" evidence="1">
    <location>
        <begin position="14"/>
        <end position="23"/>
    </location>
</feature>
<feature type="region of interest" description="Disordered" evidence="1">
    <location>
        <begin position="1"/>
        <end position="56"/>
    </location>
</feature>
<feature type="region of interest" description="Disordered" evidence="1">
    <location>
        <begin position="272"/>
        <end position="460"/>
    </location>
</feature>
<evidence type="ECO:0000313" key="3">
    <source>
        <dbReference type="Proteomes" id="UP000800039"/>
    </source>
</evidence>
<feature type="region of interest" description="Disordered" evidence="1">
    <location>
        <begin position="74"/>
        <end position="103"/>
    </location>
</feature>
<dbReference type="AlphaFoldDB" id="A0A9P4L893"/>
<feature type="compositionally biased region" description="Basic residues" evidence="1">
    <location>
        <begin position="354"/>
        <end position="376"/>
    </location>
</feature>